<name>A0A9N9FMH7_9GLOM</name>
<dbReference type="EMBL" id="CAJVPL010000959">
    <property type="protein sequence ID" value="CAG8543417.1"/>
    <property type="molecule type" value="Genomic_DNA"/>
</dbReference>
<dbReference type="OrthoDB" id="2395088at2759"/>
<dbReference type="Proteomes" id="UP000789831">
    <property type="component" value="Unassembled WGS sequence"/>
</dbReference>
<protein>
    <submittedName>
        <fullName evidence="1">6999_t:CDS:1</fullName>
    </submittedName>
</protein>
<dbReference type="Gene3D" id="3.30.710.10">
    <property type="entry name" value="Potassium Channel Kv1.1, Chain A"/>
    <property type="match status" value="1"/>
</dbReference>
<keyword evidence="2" id="KW-1185">Reference proteome</keyword>
<accession>A0A9N9FMH7</accession>
<dbReference type="AlphaFoldDB" id="A0A9N9FMH7"/>
<reference evidence="1" key="1">
    <citation type="submission" date="2021-06" db="EMBL/GenBank/DDBJ databases">
        <authorList>
            <person name="Kallberg Y."/>
            <person name="Tangrot J."/>
            <person name="Rosling A."/>
        </authorList>
    </citation>
    <scope>NUCLEOTIDE SEQUENCE</scope>
    <source>
        <strain evidence="1">MT106</strain>
    </source>
</reference>
<dbReference type="InterPro" id="IPR011333">
    <property type="entry name" value="SKP1/BTB/POZ_sf"/>
</dbReference>
<gene>
    <name evidence="1" type="ORF">AGERDE_LOCUS6300</name>
</gene>
<evidence type="ECO:0000313" key="2">
    <source>
        <dbReference type="Proteomes" id="UP000789831"/>
    </source>
</evidence>
<proteinExistence type="predicted"/>
<comment type="caution">
    <text evidence="1">The sequence shown here is derived from an EMBL/GenBank/DDBJ whole genome shotgun (WGS) entry which is preliminary data.</text>
</comment>
<sequence>MGLPAANHKRVVIPTYKITDQVPEYYHDPHSGEFIPTRYFLDNLDNIGPQHWKNLYSADLSLHVVGTTYNGNYSHNNNVGFRQMMNHLGLINDAMVSESGFGSEGSDYGDYSDDSDTMMSEEESVIDEYPVHQYHNNNNLHQHNVYNKSATTGSLRYQTYFSHTLILATQSGFFNQLLGPINNTNSLSSLNNDNDVMITVPHPEVFEPILHWLYHHDDESWLDEMSLENFQQIYENVKYLKLGKEAYDVLDQFISEVEETGIEIEIDGVVE</sequence>
<evidence type="ECO:0000313" key="1">
    <source>
        <dbReference type="EMBL" id="CAG8543417.1"/>
    </source>
</evidence>
<organism evidence="1 2">
    <name type="scientific">Ambispora gerdemannii</name>
    <dbReference type="NCBI Taxonomy" id="144530"/>
    <lineage>
        <taxon>Eukaryota</taxon>
        <taxon>Fungi</taxon>
        <taxon>Fungi incertae sedis</taxon>
        <taxon>Mucoromycota</taxon>
        <taxon>Glomeromycotina</taxon>
        <taxon>Glomeromycetes</taxon>
        <taxon>Archaeosporales</taxon>
        <taxon>Ambisporaceae</taxon>
        <taxon>Ambispora</taxon>
    </lineage>
</organism>